<feature type="region of interest" description="Disordered" evidence="1">
    <location>
        <begin position="104"/>
        <end position="149"/>
    </location>
</feature>
<dbReference type="OrthoDB" id="4334952at2"/>
<proteinExistence type="predicted"/>
<gene>
    <name evidence="2" type="ORF">CW362_32700</name>
</gene>
<comment type="caution">
    <text evidence="2">The sequence shown here is derived from an EMBL/GenBank/DDBJ whole genome shotgun (WGS) entry which is preliminary data.</text>
</comment>
<dbReference type="AlphaFoldDB" id="A0A2I0SG03"/>
<evidence type="ECO:0000256" key="1">
    <source>
        <dbReference type="SAM" id="MobiDB-lite"/>
    </source>
</evidence>
<organism evidence="2 3">
    <name type="scientific">Streptomyces populi</name>
    <dbReference type="NCBI Taxonomy" id="2058924"/>
    <lineage>
        <taxon>Bacteria</taxon>
        <taxon>Bacillati</taxon>
        <taxon>Actinomycetota</taxon>
        <taxon>Actinomycetes</taxon>
        <taxon>Kitasatosporales</taxon>
        <taxon>Streptomycetaceae</taxon>
        <taxon>Streptomyces</taxon>
    </lineage>
</organism>
<protein>
    <submittedName>
        <fullName evidence="2">Uncharacterized protein</fullName>
    </submittedName>
</protein>
<name>A0A2I0SG03_9ACTN</name>
<dbReference type="Proteomes" id="UP000236178">
    <property type="component" value="Unassembled WGS sequence"/>
</dbReference>
<feature type="compositionally biased region" description="Polar residues" evidence="1">
    <location>
        <begin position="105"/>
        <end position="130"/>
    </location>
</feature>
<accession>A0A2I0SG03</accession>
<reference evidence="2 3" key="1">
    <citation type="submission" date="2017-12" db="EMBL/GenBank/DDBJ databases">
        <title>Streptomyces populusis sp. nov., a novel endophytic actinobacterium isolated from stems of Populus adenopoda Maxim.</title>
        <authorList>
            <person name="Wang Z."/>
        </authorList>
    </citation>
    <scope>NUCLEOTIDE SEQUENCE [LARGE SCALE GENOMIC DNA]</scope>
    <source>
        <strain evidence="2 3">A249</strain>
    </source>
</reference>
<dbReference type="EMBL" id="PJOS01000094">
    <property type="protein sequence ID" value="PKT68852.1"/>
    <property type="molecule type" value="Genomic_DNA"/>
</dbReference>
<sequence>MDPVSVGLLVALAGGAGGEVGRQAWAGLSALVRRPFGRGDGGQAPAVSSGEAELMRLATDSGDQGRAQALSTALAVRAAVDEDFRTHLTAWQEQAKLVRTGDGAVTNTISGGTQNGPVLQGRDFSNLTFTTPPPPSLGAPGDSTSDSTR</sequence>
<keyword evidence="3" id="KW-1185">Reference proteome</keyword>
<evidence type="ECO:0000313" key="2">
    <source>
        <dbReference type="EMBL" id="PKT68852.1"/>
    </source>
</evidence>
<dbReference type="RefSeq" id="WP_103553232.1">
    <property type="nucleotide sequence ID" value="NZ_JBHJSK010000037.1"/>
</dbReference>
<evidence type="ECO:0000313" key="3">
    <source>
        <dbReference type="Proteomes" id="UP000236178"/>
    </source>
</evidence>